<evidence type="ECO:0000256" key="1">
    <source>
        <dbReference type="SAM" id="Phobius"/>
    </source>
</evidence>
<protein>
    <submittedName>
        <fullName evidence="3">Holliday junction resolvase</fullName>
    </submittedName>
</protein>
<evidence type="ECO:0000259" key="2">
    <source>
        <dbReference type="Pfam" id="PF10107"/>
    </source>
</evidence>
<dbReference type="PIRSF" id="PIRSF014735">
    <property type="entry name" value="UCP014735"/>
    <property type="match status" value="1"/>
</dbReference>
<dbReference type="InterPro" id="IPR028300">
    <property type="entry name" value="Holliday_junct_resolvase-rel"/>
</dbReference>
<accession>A0A8F5VPW5</accession>
<gene>
    <name evidence="3" type="ORF">KSK55_07960</name>
</gene>
<keyword evidence="1" id="KW-0812">Transmembrane</keyword>
<dbReference type="Proteomes" id="UP000694228">
    <property type="component" value="Chromosome"/>
</dbReference>
<dbReference type="Pfam" id="PF10107">
    <property type="entry name" value="Endonuc_Holl"/>
    <property type="match status" value="1"/>
</dbReference>
<feature type="domain" description="Holliday junction resolvase-related" evidence="2">
    <location>
        <begin position="19"/>
        <end position="178"/>
    </location>
</feature>
<name>A0A8F5VPW5_METHU</name>
<proteinExistence type="predicted"/>
<evidence type="ECO:0000313" key="3">
    <source>
        <dbReference type="EMBL" id="QXO96281.1"/>
    </source>
</evidence>
<dbReference type="OrthoDB" id="29270at2157"/>
<keyword evidence="1" id="KW-0472">Membrane</keyword>
<feature type="transmembrane region" description="Helical" evidence="1">
    <location>
        <begin position="14"/>
        <end position="32"/>
    </location>
</feature>
<dbReference type="EMBL" id="CP077107">
    <property type="protein sequence ID" value="QXO96281.1"/>
    <property type="molecule type" value="Genomic_DNA"/>
</dbReference>
<dbReference type="InterPro" id="IPR019287">
    <property type="entry name" value="Hday_junct_resolvase-rel_dom"/>
</dbReference>
<evidence type="ECO:0000313" key="4">
    <source>
        <dbReference type="Proteomes" id="UP000694228"/>
    </source>
</evidence>
<keyword evidence="1" id="KW-1133">Transmembrane helix</keyword>
<sequence length="180" mass="21059">MVFSVSSLSLYPDFIILFLIVLIGILVISLIISRKRMVRQAQVLFETWKHDEQDRWHIWIMNEADSRAKIQAEGLFKEWQIREEQKIRQDAVHRSHAVIKGKITEHLVPWFSKFPYNPSDARFLGSPVDFIIFNGLSEGNLNEIVIVEVKTGSSSLSPRERSVARIVEERKIRFEVIRKE</sequence>
<reference evidence="3 4" key="1">
    <citation type="submission" date="2021-06" db="EMBL/GenBank/DDBJ databases">
        <title>Complete genome sequence of the secondary alcohol utilizing methanogen Methanospirillum hungatei strain GP1.</title>
        <authorList>
            <person name="Day L.A."/>
            <person name="Costa K.C."/>
        </authorList>
    </citation>
    <scope>NUCLEOTIDE SEQUENCE [LARGE SCALE GENOMIC DNA]</scope>
    <source>
        <strain evidence="3 4">GP1</strain>
    </source>
</reference>
<organism evidence="3 4">
    <name type="scientific">Methanospirillum hungatei</name>
    <dbReference type="NCBI Taxonomy" id="2203"/>
    <lineage>
        <taxon>Archaea</taxon>
        <taxon>Methanobacteriati</taxon>
        <taxon>Methanobacteriota</taxon>
        <taxon>Stenosarchaea group</taxon>
        <taxon>Methanomicrobia</taxon>
        <taxon>Methanomicrobiales</taxon>
        <taxon>Methanospirillaceae</taxon>
        <taxon>Methanospirillum</taxon>
    </lineage>
</organism>
<dbReference type="AlphaFoldDB" id="A0A8F5VPW5"/>